<dbReference type="AlphaFoldDB" id="A0A4Y2KHB0"/>
<organism evidence="2 3">
    <name type="scientific">Araneus ventricosus</name>
    <name type="common">Orbweaver spider</name>
    <name type="synonym">Epeira ventricosa</name>
    <dbReference type="NCBI Taxonomy" id="182803"/>
    <lineage>
        <taxon>Eukaryota</taxon>
        <taxon>Metazoa</taxon>
        <taxon>Ecdysozoa</taxon>
        <taxon>Arthropoda</taxon>
        <taxon>Chelicerata</taxon>
        <taxon>Arachnida</taxon>
        <taxon>Araneae</taxon>
        <taxon>Araneomorphae</taxon>
        <taxon>Entelegynae</taxon>
        <taxon>Araneoidea</taxon>
        <taxon>Araneidae</taxon>
        <taxon>Araneus</taxon>
    </lineage>
</organism>
<protein>
    <submittedName>
        <fullName evidence="2">Uncharacterized protein</fullName>
    </submittedName>
</protein>
<comment type="caution">
    <text evidence="2">The sequence shown here is derived from an EMBL/GenBank/DDBJ whole genome shotgun (WGS) entry which is preliminary data.</text>
</comment>
<dbReference type="Proteomes" id="UP000499080">
    <property type="component" value="Unassembled WGS sequence"/>
</dbReference>
<reference evidence="2 3" key="1">
    <citation type="journal article" date="2019" name="Sci. Rep.">
        <title>Orb-weaving spider Araneus ventricosus genome elucidates the spidroin gene catalogue.</title>
        <authorList>
            <person name="Kono N."/>
            <person name="Nakamura H."/>
            <person name="Ohtoshi R."/>
            <person name="Moran D.A.P."/>
            <person name="Shinohara A."/>
            <person name="Yoshida Y."/>
            <person name="Fujiwara M."/>
            <person name="Mori M."/>
            <person name="Tomita M."/>
            <person name="Arakawa K."/>
        </authorList>
    </citation>
    <scope>NUCLEOTIDE SEQUENCE [LARGE SCALE GENOMIC DNA]</scope>
</reference>
<proteinExistence type="predicted"/>
<accession>A0A4Y2KHB0</accession>
<evidence type="ECO:0000313" key="3">
    <source>
        <dbReference type="Proteomes" id="UP000499080"/>
    </source>
</evidence>
<feature type="compositionally biased region" description="Polar residues" evidence="1">
    <location>
        <begin position="1"/>
        <end position="11"/>
    </location>
</feature>
<evidence type="ECO:0000256" key="1">
    <source>
        <dbReference type="SAM" id="MobiDB-lite"/>
    </source>
</evidence>
<evidence type="ECO:0000313" key="2">
    <source>
        <dbReference type="EMBL" id="GBN00773.1"/>
    </source>
</evidence>
<name>A0A4Y2KHB0_ARAVE</name>
<sequence length="143" mass="16323">MPAQVSSTSSDHGSKLGGPSQNSPRVASKRDFNITKRLDYRIHIYTNRHTDKPEPGDLAAFLGYDIHMPTDEQIDRFPVDGFRRKFGGLMVRSQLRDLKIACSRPDSTDDQSYMDHLRFYLNVKLPHGHEMPPQESSDHISKL</sequence>
<dbReference type="EMBL" id="BGPR01004548">
    <property type="protein sequence ID" value="GBN00773.1"/>
    <property type="molecule type" value="Genomic_DNA"/>
</dbReference>
<feature type="region of interest" description="Disordered" evidence="1">
    <location>
        <begin position="1"/>
        <end position="30"/>
    </location>
</feature>
<keyword evidence="3" id="KW-1185">Reference proteome</keyword>
<gene>
    <name evidence="2" type="ORF">AVEN_168991_1</name>
</gene>